<sequence>MPTFDSVLVTGNQTINQNLQVDGNETVGGMLQVENNQTVMGSMQVVGDQTVAGNLATGGFFLANSDALVLGSVDVGNTVNAASTVNAIFRLMSSSQSTTPAGGFSAQQVRYYSAVMAGQPGLVLKGTDGNDYVLFVDVSGGVPNLGIMKA</sequence>
<dbReference type="EMBL" id="WUBI01000004">
    <property type="protein sequence ID" value="MWV46369.1"/>
    <property type="molecule type" value="Genomic_DNA"/>
</dbReference>
<protein>
    <submittedName>
        <fullName evidence="1">Uncharacterized protein</fullName>
    </submittedName>
</protein>
<organism evidence="1 2">
    <name type="scientific">Paenibacillus dendrobii</name>
    <dbReference type="NCBI Taxonomy" id="2691084"/>
    <lineage>
        <taxon>Bacteria</taxon>
        <taxon>Bacillati</taxon>
        <taxon>Bacillota</taxon>
        <taxon>Bacilli</taxon>
        <taxon>Bacillales</taxon>
        <taxon>Paenibacillaceae</taxon>
        <taxon>Paenibacillus</taxon>
    </lineage>
</organism>
<dbReference type="RefSeq" id="WP_160499960.1">
    <property type="nucleotide sequence ID" value="NZ_WUBI01000004.1"/>
</dbReference>
<evidence type="ECO:0000313" key="2">
    <source>
        <dbReference type="Proteomes" id="UP000460318"/>
    </source>
</evidence>
<evidence type="ECO:0000313" key="1">
    <source>
        <dbReference type="EMBL" id="MWV46369.1"/>
    </source>
</evidence>
<reference evidence="1 2" key="1">
    <citation type="submission" date="2019-12" db="EMBL/GenBank/DDBJ databases">
        <title>Paenibacillus sp. nov., an endophytic bacterium isolated from the stem of Dendrobium.</title>
        <authorList>
            <person name="Zhao R."/>
        </authorList>
    </citation>
    <scope>NUCLEOTIDE SEQUENCE [LARGE SCALE GENOMIC DNA]</scope>
    <source>
        <strain evidence="1 2">HJL G12</strain>
    </source>
</reference>
<dbReference type="Proteomes" id="UP000460318">
    <property type="component" value="Unassembled WGS sequence"/>
</dbReference>
<gene>
    <name evidence="1" type="ORF">GRF59_22450</name>
</gene>
<keyword evidence="2" id="KW-1185">Reference proteome</keyword>
<name>A0A7X3LKD5_9BACL</name>
<accession>A0A7X3LKD5</accession>
<proteinExistence type="predicted"/>
<comment type="caution">
    <text evidence="1">The sequence shown here is derived from an EMBL/GenBank/DDBJ whole genome shotgun (WGS) entry which is preliminary data.</text>
</comment>
<dbReference type="AlphaFoldDB" id="A0A7X3LKD5"/>